<accession>A0AAD5YWB8</accession>
<feature type="coiled-coil region" evidence="1">
    <location>
        <begin position="250"/>
        <end position="277"/>
    </location>
</feature>
<reference evidence="3" key="1">
    <citation type="submission" date="2022-07" db="EMBL/GenBank/DDBJ databases">
        <title>Genome Sequence of Leucocoprinus birnbaumii.</title>
        <authorList>
            <person name="Buettner E."/>
        </authorList>
    </citation>
    <scope>NUCLEOTIDE SEQUENCE</scope>
    <source>
        <strain evidence="3">VT141</strain>
    </source>
</reference>
<dbReference type="AlphaFoldDB" id="A0AAD5YWB8"/>
<keyword evidence="1" id="KW-0175">Coiled coil</keyword>
<evidence type="ECO:0000313" key="4">
    <source>
        <dbReference type="Proteomes" id="UP001213000"/>
    </source>
</evidence>
<evidence type="ECO:0000256" key="2">
    <source>
        <dbReference type="SAM" id="MobiDB-lite"/>
    </source>
</evidence>
<evidence type="ECO:0000256" key="1">
    <source>
        <dbReference type="SAM" id="Coils"/>
    </source>
</evidence>
<organism evidence="3 4">
    <name type="scientific">Leucocoprinus birnbaumii</name>
    <dbReference type="NCBI Taxonomy" id="56174"/>
    <lineage>
        <taxon>Eukaryota</taxon>
        <taxon>Fungi</taxon>
        <taxon>Dikarya</taxon>
        <taxon>Basidiomycota</taxon>
        <taxon>Agaricomycotina</taxon>
        <taxon>Agaricomycetes</taxon>
        <taxon>Agaricomycetidae</taxon>
        <taxon>Agaricales</taxon>
        <taxon>Agaricineae</taxon>
        <taxon>Agaricaceae</taxon>
        <taxon>Leucocoprinus</taxon>
    </lineage>
</organism>
<proteinExistence type="predicted"/>
<keyword evidence="4" id="KW-1185">Reference proteome</keyword>
<dbReference type="Proteomes" id="UP001213000">
    <property type="component" value="Unassembled WGS sequence"/>
</dbReference>
<name>A0AAD5YWB8_9AGAR</name>
<sequence>MNVSSSRTRPTAHSTRRTGPKVPTDLVPTASAPHETSLQQHEKDAHIYSLIQLLASSQLTCPVTEPIGDVVKRVSKGSLGELLAFLGERMVGRDKVKDARQRILNSRESNGELEKAKRRLRSARNGVEVLKKEREEAWVRFQKEKKELEESVRREREMGVLLSVVSEREGIRLRRIEEVRRMMIELKKKVDDAKSDGHQANMEPGSVELKPLKWRPRNTKETVARLHAHHIRLKSGKTQHAKVGRERSVLSSHEEELQRSADEVRIKEAKISALNEEIATKLRLVEQRLQSVSCAIVP</sequence>
<feature type="region of interest" description="Disordered" evidence="2">
    <location>
        <begin position="1"/>
        <end position="35"/>
    </location>
</feature>
<gene>
    <name evidence="3" type="ORF">NP233_g3562</name>
</gene>
<feature type="compositionally biased region" description="Polar residues" evidence="2">
    <location>
        <begin position="1"/>
        <end position="13"/>
    </location>
</feature>
<comment type="caution">
    <text evidence="3">The sequence shown here is derived from an EMBL/GenBank/DDBJ whole genome shotgun (WGS) entry which is preliminary data.</text>
</comment>
<evidence type="ECO:0000313" key="3">
    <source>
        <dbReference type="EMBL" id="KAJ3571727.1"/>
    </source>
</evidence>
<protein>
    <submittedName>
        <fullName evidence="3">Uncharacterized protein</fullName>
    </submittedName>
</protein>
<dbReference type="EMBL" id="JANIEX010000173">
    <property type="protein sequence ID" value="KAJ3571727.1"/>
    <property type="molecule type" value="Genomic_DNA"/>
</dbReference>